<proteinExistence type="predicted"/>
<dbReference type="Pfam" id="PF04343">
    <property type="entry name" value="DUF488"/>
    <property type="match status" value="1"/>
</dbReference>
<name>C4XSA7_SOLM1</name>
<dbReference type="Proteomes" id="UP000009071">
    <property type="component" value="Chromosome"/>
</dbReference>
<evidence type="ECO:0000313" key="2">
    <source>
        <dbReference type="Proteomes" id="UP000009071"/>
    </source>
</evidence>
<keyword evidence="2" id="KW-1185">Reference proteome</keyword>
<dbReference type="PANTHER" id="PTHR39337:SF1">
    <property type="entry name" value="BLR5642 PROTEIN"/>
    <property type="match status" value="1"/>
</dbReference>
<evidence type="ECO:0000313" key="1">
    <source>
        <dbReference type="EMBL" id="BAH75629.1"/>
    </source>
</evidence>
<accession>C4XSA7</accession>
<dbReference type="RefSeq" id="WP_015860814.1">
    <property type="nucleotide sequence ID" value="NC_012796.1"/>
</dbReference>
<reference evidence="1 2" key="1">
    <citation type="journal article" date="2009" name="Genome Res.">
        <title>Whole genome sequence of Desulfovibrio magneticus strain RS-1 revealed common gene clusters in magnetotactic bacteria.</title>
        <authorList>
            <person name="Nakazawa H."/>
            <person name="Arakaki A."/>
            <person name="Narita-Yamada S."/>
            <person name="Yashiro I."/>
            <person name="Jinno K."/>
            <person name="Aoki N."/>
            <person name="Tsuruyama A."/>
            <person name="Okamura Y."/>
            <person name="Tanikawa S."/>
            <person name="Fujita N."/>
            <person name="Takeyama H."/>
            <person name="Matsunaga T."/>
        </authorList>
    </citation>
    <scope>NUCLEOTIDE SEQUENCE [LARGE SCALE GENOMIC DNA]</scope>
    <source>
        <strain evidence="2">ATCC 700980 / DSM 13731 / RS-1</strain>
    </source>
</reference>
<gene>
    <name evidence="1" type="ordered locus">DMR_21380</name>
</gene>
<dbReference type="KEGG" id="dma:DMR_21380"/>
<sequence>MAAKPLARPPIHTIGHGGLERVVFLSLLARQGVNMVIDVRSAPTSHYMPQFSRELLEPSLGLWGVRYVYMGRELGARPVGTPIEAAVSFVRGIERIMQYWRQAWRLTLLCAEEDPRRCCRAGRIAPELLARGARVVHIRGDGRLEPHTPAWNDFALACPLHDRDCQ</sequence>
<dbReference type="EMBL" id="AP010904">
    <property type="protein sequence ID" value="BAH75629.1"/>
    <property type="molecule type" value="Genomic_DNA"/>
</dbReference>
<evidence type="ECO:0008006" key="3">
    <source>
        <dbReference type="Google" id="ProtNLM"/>
    </source>
</evidence>
<organism evidence="1 2">
    <name type="scientific">Solidesulfovibrio magneticus (strain ATCC 700980 / DSM 13731 / RS-1)</name>
    <name type="common">Desulfovibrio magneticus</name>
    <dbReference type="NCBI Taxonomy" id="573370"/>
    <lineage>
        <taxon>Bacteria</taxon>
        <taxon>Pseudomonadati</taxon>
        <taxon>Thermodesulfobacteriota</taxon>
        <taxon>Desulfovibrionia</taxon>
        <taxon>Desulfovibrionales</taxon>
        <taxon>Desulfovibrionaceae</taxon>
        <taxon>Solidesulfovibrio</taxon>
    </lineage>
</organism>
<dbReference type="PANTHER" id="PTHR39337">
    <property type="entry name" value="BLR5642 PROTEIN"/>
    <property type="match status" value="1"/>
</dbReference>
<dbReference type="HOGENOM" id="CLU_077467_1_1_7"/>
<dbReference type="InterPro" id="IPR007438">
    <property type="entry name" value="DUF488"/>
</dbReference>
<dbReference type="STRING" id="573370.DMR_21380"/>
<dbReference type="OrthoDB" id="9789109at2"/>
<dbReference type="AlphaFoldDB" id="C4XSA7"/>
<protein>
    <recommendedName>
        <fullName evidence="3">DUF488 domain-containing protein</fullName>
    </recommendedName>
</protein>
<dbReference type="eggNOG" id="COG5483">
    <property type="taxonomic scope" value="Bacteria"/>
</dbReference>